<keyword evidence="1" id="KW-0472">Membrane</keyword>
<name>A0A5M6ZPP7_9PROT</name>
<accession>A0A5M6ZPP7</accession>
<evidence type="ECO:0000313" key="2">
    <source>
        <dbReference type="EMBL" id="KAA5805218.1"/>
    </source>
</evidence>
<evidence type="ECO:0000256" key="1">
    <source>
        <dbReference type="SAM" id="Phobius"/>
    </source>
</evidence>
<evidence type="ECO:0000313" key="3">
    <source>
        <dbReference type="Proteomes" id="UP000325122"/>
    </source>
</evidence>
<dbReference type="AlphaFoldDB" id="A0A5M6ZPP7"/>
<dbReference type="EMBL" id="VWOJ01000001">
    <property type="protein sequence ID" value="KAA5805218.1"/>
    <property type="molecule type" value="Genomic_DNA"/>
</dbReference>
<dbReference type="RefSeq" id="WP_150022249.1">
    <property type="nucleotide sequence ID" value="NZ_VWOJ01000001.1"/>
</dbReference>
<keyword evidence="1" id="KW-1133">Transmembrane helix</keyword>
<protein>
    <submittedName>
        <fullName evidence="2">Uncharacterized protein</fullName>
    </submittedName>
</protein>
<comment type="caution">
    <text evidence="2">The sequence shown here is derived from an EMBL/GenBank/DDBJ whole genome shotgun (WGS) entry which is preliminary data.</text>
</comment>
<keyword evidence="1" id="KW-0812">Transmembrane</keyword>
<reference evidence="2 3" key="1">
    <citation type="submission" date="2019-09" db="EMBL/GenBank/DDBJ databases">
        <authorList>
            <person name="Kevbrin V."/>
            <person name="Grouzdev D.S."/>
        </authorList>
    </citation>
    <scope>NUCLEOTIDE SEQUENCE [LARGE SCALE GENOMIC DNA]</scope>
    <source>
        <strain evidence="2 3">G-192</strain>
    </source>
</reference>
<sequence length="133" mass="14361">MSDTHAPYEPAAASDQDARMAGILDRLLELEKSLHEQQRLDPLKLMAPNAALLAVIVIAVAWSLLTSSPLLSGMNAPSLLLGVMIIAAAFGFYGVATVQASRRRILQLEALRLQRRAMLAAHAMEPSGESRET</sequence>
<feature type="transmembrane region" description="Helical" evidence="1">
    <location>
        <begin position="77"/>
        <end position="96"/>
    </location>
</feature>
<dbReference type="Proteomes" id="UP000325122">
    <property type="component" value="Unassembled WGS sequence"/>
</dbReference>
<keyword evidence="3" id="KW-1185">Reference proteome</keyword>
<feature type="transmembrane region" description="Helical" evidence="1">
    <location>
        <begin position="45"/>
        <end position="65"/>
    </location>
</feature>
<gene>
    <name evidence="2" type="ORF">F1654_04335</name>
</gene>
<proteinExistence type="predicted"/>
<organism evidence="2 3">
    <name type="scientific">Alkalicaulis satelles</name>
    <dbReference type="NCBI Taxonomy" id="2609175"/>
    <lineage>
        <taxon>Bacteria</taxon>
        <taxon>Pseudomonadati</taxon>
        <taxon>Pseudomonadota</taxon>
        <taxon>Alphaproteobacteria</taxon>
        <taxon>Maricaulales</taxon>
        <taxon>Maricaulaceae</taxon>
        <taxon>Alkalicaulis</taxon>
    </lineage>
</organism>